<sequence length="84" mass="9446">MQALREREVLLERRQYCPEQSALWDKLTLAQKFAASSLTQFGYDLTFIRNSSRGSLAVLLCNGNAATISDDGEINTSPDIEIRH</sequence>
<accession>A0ABQ6HDL4</accession>
<evidence type="ECO:0000313" key="2">
    <source>
        <dbReference type="Proteomes" id="UP001157134"/>
    </source>
</evidence>
<gene>
    <name evidence="1" type="ORF">tloyanaT_24410</name>
</gene>
<proteinExistence type="predicted"/>
<comment type="caution">
    <text evidence="1">The sequence shown here is derived from an EMBL/GenBank/DDBJ whole genome shotgun (WGS) entry which is preliminary data.</text>
</comment>
<evidence type="ECO:0000313" key="1">
    <source>
        <dbReference type="EMBL" id="GLX86188.1"/>
    </source>
</evidence>
<reference evidence="1 2" key="1">
    <citation type="submission" date="2023-03" db="EMBL/GenBank/DDBJ databases">
        <title>Thalassotalea loyana LMG 22536T draft genome sequence.</title>
        <authorList>
            <person name="Sawabe T."/>
        </authorList>
    </citation>
    <scope>NUCLEOTIDE SEQUENCE [LARGE SCALE GENOMIC DNA]</scope>
    <source>
        <strain evidence="1 2">LMG 22536</strain>
    </source>
</reference>
<dbReference type="Proteomes" id="UP001157134">
    <property type="component" value="Unassembled WGS sequence"/>
</dbReference>
<dbReference type="RefSeq" id="WP_284298951.1">
    <property type="nucleotide sequence ID" value="NZ_BSSV01000005.1"/>
</dbReference>
<dbReference type="EMBL" id="BSSV01000005">
    <property type="protein sequence ID" value="GLX86188.1"/>
    <property type="molecule type" value="Genomic_DNA"/>
</dbReference>
<protein>
    <submittedName>
        <fullName evidence="1">Uncharacterized protein</fullName>
    </submittedName>
</protein>
<organism evidence="1 2">
    <name type="scientific">Thalassotalea loyana</name>
    <dbReference type="NCBI Taxonomy" id="280483"/>
    <lineage>
        <taxon>Bacteria</taxon>
        <taxon>Pseudomonadati</taxon>
        <taxon>Pseudomonadota</taxon>
        <taxon>Gammaproteobacteria</taxon>
        <taxon>Alteromonadales</taxon>
        <taxon>Colwelliaceae</taxon>
        <taxon>Thalassotalea</taxon>
    </lineage>
</organism>
<keyword evidence="2" id="KW-1185">Reference proteome</keyword>
<name>A0ABQ6HDL4_9GAMM</name>